<comment type="caution">
    <text evidence="1">The sequence shown here is derived from an EMBL/GenBank/DDBJ whole genome shotgun (WGS) entry which is preliminary data.</text>
</comment>
<accession>A0A6V7WFR6</accession>
<dbReference type="AlphaFoldDB" id="A0A6V7WFR6"/>
<evidence type="ECO:0000313" key="1">
    <source>
        <dbReference type="EMBL" id="CAD2185824.1"/>
    </source>
</evidence>
<proteinExistence type="predicted"/>
<sequence length="48" mass="4606">MADEKETIDNIATGIVGGATTGGMISGPPGALIGAGVGTVIGFIKSLF</sequence>
<organism evidence="1 2">
    <name type="scientific">Meloidogyne enterolobii</name>
    <name type="common">Root-knot nematode worm</name>
    <name type="synonym">Meloidogyne mayaguensis</name>
    <dbReference type="NCBI Taxonomy" id="390850"/>
    <lineage>
        <taxon>Eukaryota</taxon>
        <taxon>Metazoa</taxon>
        <taxon>Ecdysozoa</taxon>
        <taxon>Nematoda</taxon>
        <taxon>Chromadorea</taxon>
        <taxon>Rhabditida</taxon>
        <taxon>Tylenchina</taxon>
        <taxon>Tylenchomorpha</taxon>
        <taxon>Tylenchoidea</taxon>
        <taxon>Meloidogynidae</taxon>
        <taxon>Meloidogyninae</taxon>
        <taxon>Meloidogyne</taxon>
    </lineage>
</organism>
<name>A0A6V7WFR6_MELEN</name>
<reference evidence="1 2" key="1">
    <citation type="submission" date="2020-08" db="EMBL/GenBank/DDBJ databases">
        <authorList>
            <person name="Koutsovoulos G."/>
            <person name="Danchin GJ E."/>
        </authorList>
    </citation>
    <scope>NUCLEOTIDE SEQUENCE [LARGE SCALE GENOMIC DNA]</scope>
</reference>
<dbReference type="EMBL" id="CAJEWN010000561">
    <property type="protein sequence ID" value="CAD2185824.1"/>
    <property type="molecule type" value="Genomic_DNA"/>
</dbReference>
<gene>
    <name evidence="1" type="ORF">MENT_LOCUS38275</name>
</gene>
<evidence type="ECO:0000313" key="2">
    <source>
        <dbReference type="Proteomes" id="UP000580250"/>
    </source>
</evidence>
<dbReference type="Proteomes" id="UP000580250">
    <property type="component" value="Unassembled WGS sequence"/>
</dbReference>
<protein>
    <submittedName>
        <fullName evidence="1">Uncharacterized protein</fullName>
    </submittedName>
</protein>